<evidence type="ECO:0000256" key="1">
    <source>
        <dbReference type="SAM" id="MobiDB-lite"/>
    </source>
</evidence>
<evidence type="ECO:0000313" key="3">
    <source>
        <dbReference type="EMBL" id="KAA1104910.1"/>
    </source>
</evidence>
<feature type="transmembrane region" description="Helical" evidence="2">
    <location>
        <begin position="7"/>
        <end position="26"/>
    </location>
</feature>
<name>A0A5B0PVR6_PUCGR</name>
<dbReference type="Proteomes" id="UP000325313">
    <property type="component" value="Unassembled WGS sequence"/>
</dbReference>
<feature type="region of interest" description="Disordered" evidence="1">
    <location>
        <begin position="123"/>
        <end position="170"/>
    </location>
</feature>
<keyword evidence="2" id="KW-1133">Transmembrane helix</keyword>
<comment type="caution">
    <text evidence="3">The sequence shown here is derived from an EMBL/GenBank/DDBJ whole genome shotgun (WGS) entry which is preliminary data.</text>
</comment>
<reference evidence="3 4" key="1">
    <citation type="submission" date="2019-05" db="EMBL/GenBank/DDBJ databases">
        <title>Emergence of the Ug99 lineage of the wheat stem rust pathogen through somatic hybridization.</title>
        <authorList>
            <person name="Li F."/>
            <person name="Upadhyaya N.M."/>
            <person name="Sperschneider J."/>
            <person name="Matny O."/>
            <person name="Nguyen-Phuc H."/>
            <person name="Mago R."/>
            <person name="Raley C."/>
            <person name="Miller M.E."/>
            <person name="Silverstein K.A.T."/>
            <person name="Henningsen E."/>
            <person name="Hirsch C.D."/>
            <person name="Visser B."/>
            <person name="Pretorius Z.A."/>
            <person name="Steffenson B.J."/>
            <person name="Schwessinger B."/>
            <person name="Dodds P.N."/>
            <person name="Figueroa M."/>
        </authorList>
    </citation>
    <scope>NUCLEOTIDE SEQUENCE [LARGE SCALE GENOMIC DNA]</scope>
    <source>
        <strain evidence="3 4">Ug99</strain>
    </source>
</reference>
<accession>A0A5B0PVR6</accession>
<dbReference type="EMBL" id="VDEP01000315">
    <property type="protein sequence ID" value="KAA1104910.1"/>
    <property type="molecule type" value="Genomic_DNA"/>
</dbReference>
<evidence type="ECO:0000313" key="4">
    <source>
        <dbReference type="Proteomes" id="UP000325313"/>
    </source>
</evidence>
<keyword evidence="2" id="KW-0812">Transmembrane</keyword>
<organism evidence="3 4">
    <name type="scientific">Puccinia graminis f. sp. tritici</name>
    <dbReference type="NCBI Taxonomy" id="56615"/>
    <lineage>
        <taxon>Eukaryota</taxon>
        <taxon>Fungi</taxon>
        <taxon>Dikarya</taxon>
        <taxon>Basidiomycota</taxon>
        <taxon>Pucciniomycotina</taxon>
        <taxon>Pucciniomycetes</taxon>
        <taxon>Pucciniales</taxon>
        <taxon>Pucciniaceae</taxon>
        <taxon>Puccinia</taxon>
    </lineage>
</organism>
<protein>
    <submittedName>
        <fullName evidence="3">Uncharacterized protein</fullName>
    </submittedName>
</protein>
<keyword evidence="2" id="KW-0472">Membrane</keyword>
<gene>
    <name evidence="3" type="ORF">PGTUg99_010168</name>
</gene>
<proteinExistence type="predicted"/>
<feature type="compositionally biased region" description="Polar residues" evidence="1">
    <location>
        <begin position="132"/>
        <end position="164"/>
    </location>
</feature>
<sequence length="600" mass="69585">MAIYRINTLNVFILIIHSSSLIPYFFHHCIARPLYHGAPLTWENTRAPLTDAEMDEVLNFDCNDLPMFFDSDNLSGLAVPEPTKHSFPNDQLYPLPSSLDPHQLPTDFYQYVYDSAPSLSGIETPNDLYPRDSNTYEATSIPSAKSPNCNESNNVSQHGPSQPNDGLPFSQLQDALEGFRRIPITLPDYERCLKEHGYSSSKLGSLPLKWIHPLSNHDQSVQGKLFSNQNAEQFGYPSSVYTAIPSSKKFQHTLESGYVNLLSGSSSISTIMKDEDYKKNLFDVSDIELQKFAWINTATLPEKRPRFANPFNDLYPGPPDSSVQETSILWNILNQGSIHENDLPTIIQFSIKCGNVPPSQVIQGTKELIEEIHLRNQQFLEVFTTLGNPQNQMEFDWNRENYYHILREEEHSELHRWFILKLQNNLSPEASVSNHPNVLHLIQNSLSEFQMMIFSYLNQDKNDKLLGEHKFRFFFNSKRKGSPFQISEIEAMKTKVAIHILGEYYKSKNKEKWKFLFDNNDTNFLKIFSIIKMNNFHSTPSRTWEFSSRLEKFEILPWNYNQKDYSSREFKQMKTTLLKKFNDFNWKVVKNQLTQNPKIE</sequence>
<dbReference type="AlphaFoldDB" id="A0A5B0PVR6"/>
<evidence type="ECO:0000256" key="2">
    <source>
        <dbReference type="SAM" id="Phobius"/>
    </source>
</evidence>